<evidence type="ECO:0000313" key="2">
    <source>
        <dbReference type="Proteomes" id="UP000006235"/>
    </source>
</evidence>
<protein>
    <submittedName>
        <fullName evidence="1">Uncharacterized protein</fullName>
    </submittedName>
</protein>
<sequence>MKFMTESDLYKEFDEVYFNLSELCFDKINLFYRKFDDFDPMKFDGLNLVNKVKPENYLIERFKVIQPESYSYLYDGRFFYAIKRSQIPVMNDITEFGVIINDIVYYISYDPFSFSKGEYKLHHKSIPYELLNSWLFFSDKWIISEGINSNIYKSNLPSLLLMPIHSIIEGFEDSHGVALPEYTAFLEQKFHHAFRQSYDDDKFNDEKYFELRCLLDTRSNDDWSKTGYQLFVSSHNDERNVYVIPRADVMGIKKLTNPAEAIDHYAAHLFSRAEGEFDFMQYAEDF</sequence>
<dbReference type="AlphaFoldDB" id="F9QB32"/>
<name>F9QB32_9PAST</name>
<organism evidence="1 2">
    <name type="scientific">Haemophilus pittmaniae HK 85</name>
    <dbReference type="NCBI Taxonomy" id="1035188"/>
    <lineage>
        <taxon>Bacteria</taxon>
        <taxon>Pseudomonadati</taxon>
        <taxon>Pseudomonadota</taxon>
        <taxon>Gammaproteobacteria</taxon>
        <taxon>Pasteurellales</taxon>
        <taxon>Pasteurellaceae</taxon>
        <taxon>Haemophilus</taxon>
    </lineage>
</organism>
<dbReference type="Proteomes" id="UP000006235">
    <property type="component" value="Unassembled WGS sequence"/>
</dbReference>
<dbReference type="EMBL" id="AFUV01000020">
    <property type="protein sequence ID" value="EGV05184.1"/>
    <property type="molecule type" value="Genomic_DNA"/>
</dbReference>
<comment type="caution">
    <text evidence="1">The sequence shown here is derived from an EMBL/GenBank/DDBJ whole genome shotgun (WGS) entry which is preliminary data.</text>
</comment>
<proteinExistence type="predicted"/>
<accession>F9QB32</accession>
<gene>
    <name evidence="1" type="ORF">HMPREF9952_1373</name>
</gene>
<evidence type="ECO:0000313" key="1">
    <source>
        <dbReference type="EMBL" id="EGV05184.1"/>
    </source>
</evidence>
<reference evidence="1 2" key="1">
    <citation type="submission" date="2011-07" db="EMBL/GenBank/DDBJ databases">
        <authorList>
            <person name="Harkins D.M."/>
            <person name="Madupu R."/>
            <person name="Durkin A.S."/>
            <person name="Torralba M."/>
            <person name="Methe B."/>
            <person name="Sutton G.G."/>
            <person name="Nelson K.E."/>
        </authorList>
    </citation>
    <scope>NUCLEOTIDE SEQUENCE [LARGE SCALE GENOMIC DNA]</scope>
    <source>
        <strain evidence="1 2">HK 85</strain>
    </source>
</reference>
<dbReference type="STRING" id="1035188.HMPREF9952_1373"/>